<evidence type="ECO:0000256" key="2">
    <source>
        <dbReference type="SAM" id="Phobius"/>
    </source>
</evidence>
<feature type="region of interest" description="Disordered" evidence="1">
    <location>
        <begin position="330"/>
        <end position="362"/>
    </location>
</feature>
<accession>A0A7C9RNK2</accession>
<keyword evidence="2" id="KW-1133">Transmembrane helix</keyword>
<comment type="caution">
    <text evidence="3">The sequence shown here is derived from an EMBL/GenBank/DDBJ whole genome shotgun (WGS) entry which is preliminary data.</text>
</comment>
<feature type="transmembrane region" description="Helical" evidence="2">
    <location>
        <begin position="250"/>
        <end position="273"/>
    </location>
</feature>
<organism evidence="3 4">
    <name type="scientific">Lentzea alba</name>
    <dbReference type="NCBI Taxonomy" id="2714351"/>
    <lineage>
        <taxon>Bacteria</taxon>
        <taxon>Bacillati</taxon>
        <taxon>Actinomycetota</taxon>
        <taxon>Actinomycetes</taxon>
        <taxon>Pseudonocardiales</taxon>
        <taxon>Pseudonocardiaceae</taxon>
        <taxon>Lentzea</taxon>
    </lineage>
</organism>
<dbReference type="AlphaFoldDB" id="A0A7C9RNK2"/>
<evidence type="ECO:0000313" key="3">
    <source>
        <dbReference type="EMBL" id="NGY59445.1"/>
    </source>
</evidence>
<gene>
    <name evidence="3" type="ORF">G7043_10960</name>
</gene>
<feature type="compositionally biased region" description="Basic residues" evidence="1">
    <location>
        <begin position="352"/>
        <end position="362"/>
    </location>
</feature>
<feature type="transmembrane region" description="Helical" evidence="2">
    <location>
        <begin position="293"/>
        <end position="315"/>
    </location>
</feature>
<proteinExistence type="predicted"/>
<feature type="transmembrane region" description="Helical" evidence="2">
    <location>
        <begin position="61"/>
        <end position="88"/>
    </location>
</feature>
<protein>
    <submittedName>
        <fullName evidence="3">Uncharacterized protein</fullName>
    </submittedName>
</protein>
<name>A0A7C9RNK2_9PSEU</name>
<dbReference type="Proteomes" id="UP000481360">
    <property type="component" value="Unassembled WGS sequence"/>
</dbReference>
<keyword evidence="2" id="KW-0472">Membrane</keyword>
<keyword evidence="4" id="KW-1185">Reference proteome</keyword>
<keyword evidence="2" id="KW-0812">Transmembrane</keyword>
<evidence type="ECO:0000256" key="1">
    <source>
        <dbReference type="SAM" id="MobiDB-lite"/>
    </source>
</evidence>
<evidence type="ECO:0000313" key="4">
    <source>
        <dbReference type="Proteomes" id="UP000481360"/>
    </source>
</evidence>
<dbReference type="EMBL" id="JAAMPJ010000002">
    <property type="protein sequence ID" value="NGY59445.1"/>
    <property type="molecule type" value="Genomic_DNA"/>
</dbReference>
<dbReference type="RefSeq" id="WP_166045450.1">
    <property type="nucleotide sequence ID" value="NZ_JAAMPJ010000002.1"/>
</dbReference>
<sequence>MELFARRTAALTLIALQAVVHLWLPSHPAITLTSAAVWSIVAGGLWWHWNRLTMWPIWSRWAAVPGLCWMLFTSPLAVVALVAAGWAVSEAVRLVTTRPVTAALIASSWEIPFPLRGLTLRLCVRADRLVLDSLASRLTRSWGVVAVPWSALRSIELIEVEQDTVCEVLLYSGGHRADAREFDVLRGPALRITGTARELLIPVTREVGELVLAAVAARSAGVEVDEVPLTEVRWALQEPSPAPSLSPERLFGGAVILLIPLFVLVMRVVSQLTRDLDLQRALGVTSPLTNDDAVRLVVISIFAIVFVQLLERSVLRDALDMMGHRAFVEAFPEPPPAEPDTEPEVDDAPVSSRKRKRRRKKR</sequence>
<feature type="transmembrane region" description="Helical" evidence="2">
    <location>
        <begin position="30"/>
        <end position="49"/>
    </location>
</feature>
<reference evidence="3 4" key="1">
    <citation type="submission" date="2020-03" db="EMBL/GenBank/DDBJ databases">
        <title>Isolation and identification of active actinomycetes.</title>
        <authorList>
            <person name="Sun X."/>
        </authorList>
    </citation>
    <scope>NUCLEOTIDE SEQUENCE [LARGE SCALE GENOMIC DNA]</scope>
    <source>
        <strain evidence="3 4">NEAU-D13</strain>
    </source>
</reference>